<reference evidence="2 3" key="2">
    <citation type="submission" date="2018-11" db="EMBL/GenBank/DDBJ databases">
        <authorList>
            <consortium name="Pathogen Informatics"/>
        </authorList>
    </citation>
    <scope>NUCLEOTIDE SEQUENCE [LARGE SCALE GENOMIC DNA]</scope>
    <source>
        <strain evidence="2 3">Egypt</strain>
    </source>
</reference>
<evidence type="ECO:0000313" key="2">
    <source>
        <dbReference type="EMBL" id="VDP88020.1"/>
    </source>
</evidence>
<gene>
    <name evidence="2" type="ORF">ECPE_LOCUS11070</name>
</gene>
<proteinExistence type="predicted"/>
<accession>A0A183AVT5</accession>
<keyword evidence="3" id="KW-1185">Reference proteome</keyword>
<name>A0A183AVT5_9TREM</name>
<dbReference type="Proteomes" id="UP000272942">
    <property type="component" value="Unassembled WGS sequence"/>
</dbReference>
<sequence>MKLYVVLKDDICKECYENIDLANAEALENAIKARMMLDNANWSNEAFVTNHPSAEGPSETDRVAKSTEDLKKFNEESEIKLDSLECKTEDAEVN</sequence>
<organism evidence="4">
    <name type="scientific">Echinostoma caproni</name>
    <dbReference type="NCBI Taxonomy" id="27848"/>
    <lineage>
        <taxon>Eukaryota</taxon>
        <taxon>Metazoa</taxon>
        <taxon>Spiralia</taxon>
        <taxon>Lophotrochozoa</taxon>
        <taxon>Platyhelminthes</taxon>
        <taxon>Trematoda</taxon>
        <taxon>Digenea</taxon>
        <taxon>Plagiorchiida</taxon>
        <taxon>Echinostomata</taxon>
        <taxon>Echinostomatoidea</taxon>
        <taxon>Echinostomatidae</taxon>
        <taxon>Echinostoma</taxon>
    </lineage>
</organism>
<feature type="compositionally biased region" description="Basic and acidic residues" evidence="1">
    <location>
        <begin position="59"/>
        <end position="69"/>
    </location>
</feature>
<evidence type="ECO:0000313" key="3">
    <source>
        <dbReference type="Proteomes" id="UP000272942"/>
    </source>
</evidence>
<evidence type="ECO:0000256" key="1">
    <source>
        <dbReference type="SAM" id="MobiDB-lite"/>
    </source>
</evidence>
<feature type="region of interest" description="Disordered" evidence="1">
    <location>
        <begin position="48"/>
        <end position="69"/>
    </location>
</feature>
<dbReference type="EMBL" id="UZAN01050147">
    <property type="protein sequence ID" value="VDP88020.1"/>
    <property type="molecule type" value="Genomic_DNA"/>
</dbReference>
<evidence type="ECO:0000313" key="4">
    <source>
        <dbReference type="WBParaSite" id="ECPE_0001110401-mRNA-1"/>
    </source>
</evidence>
<reference evidence="4" key="1">
    <citation type="submission" date="2016-06" db="UniProtKB">
        <authorList>
            <consortium name="WormBaseParasite"/>
        </authorList>
    </citation>
    <scope>IDENTIFICATION</scope>
</reference>
<protein>
    <submittedName>
        <fullName evidence="4">RPOLD domain-containing protein</fullName>
    </submittedName>
</protein>
<dbReference type="AlphaFoldDB" id="A0A183AVT5"/>
<dbReference type="WBParaSite" id="ECPE_0001110401-mRNA-1">
    <property type="protein sequence ID" value="ECPE_0001110401-mRNA-1"/>
    <property type="gene ID" value="ECPE_0001110401"/>
</dbReference>